<dbReference type="CDD" id="cd02440">
    <property type="entry name" value="AdoMet_MTases"/>
    <property type="match status" value="1"/>
</dbReference>
<dbReference type="GO" id="GO:0032259">
    <property type="term" value="P:methylation"/>
    <property type="evidence" value="ECO:0007669"/>
    <property type="project" value="UniProtKB-KW"/>
</dbReference>
<dbReference type="GO" id="GO:0008168">
    <property type="term" value="F:methyltransferase activity"/>
    <property type="evidence" value="ECO:0007669"/>
    <property type="project" value="UniProtKB-KW"/>
</dbReference>
<dbReference type="Proteomes" id="UP000503129">
    <property type="component" value="Chromosome"/>
</dbReference>
<dbReference type="Gene3D" id="3.40.50.150">
    <property type="entry name" value="Vaccinia Virus protein VP39"/>
    <property type="match status" value="1"/>
</dbReference>
<evidence type="ECO:0000313" key="3">
    <source>
        <dbReference type="EMBL" id="QDL10799.1"/>
    </source>
</evidence>
<dbReference type="AlphaFoldDB" id="A0A856MKD2"/>
<reference evidence="3 4" key="1">
    <citation type="submission" date="2018-06" db="EMBL/GenBank/DDBJ databases">
        <title>Comparative genomics of Brasilonema spp. strains.</title>
        <authorList>
            <person name="Alvarenga D.O."/>
            <person name="Fiore M.F."/>
            <person name="Varani A.M."/>
        </authorList>
    </citation>
    <scope>NUCLEOTIDE SEQUENCE [LARGE SCALE GENOMIC DNA]</scope>
    <source>
        <strain evidence="3 4">CENA114</strain>
    </source>
</reference>
<protein>
    <submittedName>
        <fullName evidence="3">Class I SAM-dependent methyltransferase</fullName>
    </submittedName>
</protein>
<accession>A0A856MKD2</accession>
<dbReference type="KEGG" id="bsen:DP114_25410"/>
<name>A0A856MKD2_9CYAN</name>
<evidence type="ECO:0000259" key="2">
    <source>
        <dbReference type="Pfam" id="PF13649"/>
    </source>
</evidence>
<dbReference type="SUPFAM" id="SSF53335">
    <property type="entry name" value="S-adenosyl-L-methionine-dependent methyltransferases"/>
    <property type="match status" value="1"/>
</dbReference>
<keyword evidence="1 3" id="KW-0808">Transferase</keyword>
<dbReference type="Pfam" id="PF13649">
    <property type="entry name" value="Methyltransf_25"/>
    <property type="match status" value="1"/>
</dbReference>
<dbReference type="PANTHER" id="PTHR43861">
    <property type="entry name" value="TRANS-ACONITATE 2-METHYLTRANSFERASE-RELATED"/>
    <property type="match status" value="1"/>
</dbReference>
<keyword evidence="3" id="KW-0489">Methyltransferase</keyword>
<sequence length="260" mass="29224">MSSKQRNSNHNAIASIYDLKDPPDRHDMALDCINKLILKYIPEGAHIFDLGCGTGQIAQRLLKKGYQVTGLDSSEGMLEVARKNAPNANLILDDARFFKLPPTFHAAISTDVVLNYILSIEELENALHKVYEALLDNGIFGCEMYIEELCQSSWNKSDSGGGVKDAHVWVDIWSYDSENKVGRKDTTIFEFVNGMWQRLDKTFLLKLYSLADVQTTLEKVGFTEVSIYDVKQDLGLEQTLGERVCFVGRKKLSESSSRST</sequence>
<feature type="domain" description="Methyltransferase" evidence="2">
    <location>
        <begin position="47"/>
        <end position="138"/>
    </location>
</feature>
<gene>
    <name evidence="3" type="ORF">DP114_25410</name>
</gene>
<keyword evidence="4" id="KW-1185">Reference proteome</keyword>
<evidence type="ECO:0000313" key="4">
    <source>
        <dbReference type="Proteomes" id="UP000503129"/>
    </source>
</evidence>
<dbReference type="InterPro" id="IPR041698">
    <property type="entry name" value="Methyltransf_25"/>
</dbReference>
<dbReference type="InterPro" id="IPR029063">
    <property type="entry name" value="SAM-dependent_MTases_sf"/>
</dbReference>
<dbReference type="EMBL" id="CP030118">
    <property type="protein sequence ID" value="QDL10799.1"/>
    <property type="molecule type" value="Genomic_DNA"/>
</dbReference>
<dbReference type="RefSeq" id="WP_171977413.1">
    <property type="nucleotide sequence ID" value="NZ_CAWOXK010000001.1"/>
</dbReference>
<evidence type="ECO:0000256" key="1">
    <source>
        <dbReference type="ARBA" id="ARBA00022679"/>
    </source>
</evidence>
<proteinExistence type="predicted"/>
<organism evidence="3 4">
    <name type="scientific">Brasilonema sennae CENA114</name>
    <dbReference type="NCBI Taxonomy" id="415709"/>
    <lineage>
        <taxon>Bacteria</taxon>
        <taxon>Bacillati</taxon>
        <taxon>Cyanobacteriota</taxon>
        <taxon>Cyanophyceae</taxon>
        <taxon>Nostocales</taxon>
        <taxon>Scytonemataceae</taxon>
        <taxon>Brasilonema</taxon>
        <taxon>Bromeliae group (in: Brasilonema)</taxon>
    </lineage>
</organism>
<dbReference type="Gene3D" id="2.20.25.110">
    <property type="entry name" value="S-adenosyl-L-methionine-dependent methyltransferases"/>
    <property type="match status" value="1"/>
</dbReference>